<dbReference type="Proteomes" id="UP000270094">
    <property type="component" value="Unassembled WGS sequence"/>
</dbReference>
<proteinExistence type="predicted"/>
<sequence>MDEEDIYTVYEAVDILKWDVSKMGKKVRL</sequence>
<keyword evidence="2" id="KW-1185">Reference proteome</keyword>
<name>A0A3P7K5Y2_STRVU</name>
<accession>A0A3P7K5Y2</accession>
<evidence type="ECO:0000313" key="2">
    <source>
        <dbReference type="Proteomes" id="UP000270094"/>
    </source>
</evidence>
<reference evidence="1 2" key="1">
    <citation type="submission" date="2018-11" db="EMBL/GenBank/DDBJ databases">
        <authorList>
            <consortium name="Pathogen Informatics"/>
        </authorList>
    </citation>
    <scope>NUCLEOTIDE SEQUENCE [LARGE SCALE GENOMIC DNA]</scope>
</reference>
<gene>
    <name evidence="1" type="ORF">SVUK_LOCUS18845</name>
</gene>
<protein>
    <submittedName>
        <fullName evidence="1">Uncharacterized protein</fullName>
    </submittedName>
</protein>
<dbReference type="EMBL" id="UYYB01125779">
    <property type="protein sequence ID" value="VDM83847.1"/>
    <property type="molecule type" value="Genomic_DNA"/>
</dbReference>
<evidence type="ECO:0000313" key="1">
    <source>
        <dbReference type="EMBL" id="VDM83847.1"/>
    </source>
</evidence>
<dbReference type="AlphaFoldDB" id="A0A3P7K5Y2"/>
<organism evidence="1 2">
    <name type="scientific">Strongylus vulgaris</name>
    <name type="common">Blood worm</name>
    <dbReference type="NCBI Taxonomy" id="40348"/>
    <lineage>
        <taxon>Eukaryota</taxon>
        <taxon>Metazoa</taxon>
        <taxon>Ecdysozoa</taxon>
        <taxon>Nematoda</taxon>
        <taxon>Chromadorea</taxon>
        <taxon>Rhabditida</taxon>
        <taxon>Rhabditina</taxon>
        <taxon>Rhabditomorpha</taxon>
        <taxon>Strongyloidea</taxon>
        <taxon>Strongylidae</taxon>
        <taxon>Strongylus</taxon>
    </lineage>
</organism>